<feature type="region of interest" description="Disordered" evidence="1">
    <location>
        <begin position="30"/>
        <end position="99"/>
    </location>
</feature>
<dbReference type="EMBL" id="JAKOGI010003133">
    <property type="protein sequence ID" value="KAJ8420799.1"/>
    <property type="molecule type" value="Genomic_DNA"/>
</dbReference>
<evidence type="ECO:0000256" key="1">
    <source>
        <dbReference type="SAM" id="MobiDB-lite"/>
    </source>
</evidence>
<comment type="caution">
    <text evidence="2">The sequence shown here is derived from an EMBL/GenBank/DDBJ whole genome shotgun (WGS) entry which is preliminary data.</text>
</comment>
<sequence length="170" mass="19718">MSTMIDIVLQQTNSARPQLTFHYMPTVCCEPSHKDASVRSHRRSDEVREMSHPEKDGRSRDGNGDWSVGVEAPQDRRVNPGRPVKSATASTPYASRSQRATWFEEQMQISKPQRERPQPLTATPKLYNPWKYYEFHKQNRHTTAECRELRNTLHELADKGQIGRFLKRGL</sequence>
<protein>
    <submittedName>
        <fullName evidence="2">Uncharacterized protein</fullName>
    </submittedName>
</protein>
<gene>
    <name evidence="2" type="ORF">Cgig2_015787</name>
</gene>
<evidence type="ECO:0000313" key="2">
    <source>
        <dbReference type="EMBL" id="KAJ8420799.1"/>
    </source>
</evidence>
<dbReference type="AlphaFoldDB" id="A0A9Q1JG56"/>
<organism evidence="2 3">
    <name type="scientific">Carnegiea gigantea</name>
    <dbReference type="NCBI Taxonomy" id="171969"/>
    <lineage>
        <taxon>Eukaryota</taxon>
        <taxon>Viridiplantae</taxon>
        <taxon>Streptophyta</taxon>
        <taxon>Embryophyta</taxon>
        <taxon>Tracheophyta</taxon>
        <taxon>Spermatophyta</taxon>
        <taxon>Magnoliopsida</taxon>
        <taxon>eudicotyledons</taxon>
        <taxon>Gunneridae</taxon>
        <taxon>Pentapetalae</taxon>
        <taxon>Caryophyllales</taxon>
        <taxon>Cactineae</taxon>
        <taxon>Cactaceae</taxon>
        <taxon>Cactoideae</taxon>
        <taxon>Echinocereeae</taxon>
        <taxon>Carnegiea</taxon>
    </lineage>
</organism>
<name>A0A9Q1JG56_9CARY</name>
<accession>A0A9Q1JG56</accession>
<proteinExistence type="predicted"/>
<dbReference type="Proteomes" id="UP001153076">
    <property type="component" value="Unassembled WGS sequence"/>
</dbReference>
<keyword evidence="3" id="KW-1185">Reference proteome</keyword>
<feature type="compositionally biased region" description="Basic and acidic residues" evidence="1">
    <location>
        <begin position="31"/>
        <end position="63"/>
    </location>
</feature>
<feature type="compositionally biased region" description="Polar residues" evidence="1">
    <location>
        <begin position="87"/>
        <end position="99"/>
    </location>
</feature>
<reference evidence="2" key="1">
    <citation type="submission" date="2022-04" db="EMBL/GenBank/DDBJ databases">
        <title>Carnegiea gigantea Genome sequencing and assembly v2.</title>
        <authorList>
            <person name="Copetti D."/>
            <person name="Sanderson M.J."/>
            <person name="Burquez A."/>
            <person name="Wojciechowski M.F."/>
        </authorList>
    </citation>
    <scope>NUCLEOTIDE SEQUENCE</scope>
    <source>
        <strain evidence="2">SGP5-SGP5p</strain>
        <tissue evidence="2">Aerial part</tissue>
    </source>
</reference>
<dbReference type="OrthoDB" id="1194593at2759"/>
<evidence type="ECO:0000313" key="3">
    <source>
        <dbReference type="Proteomes" id="UP001153076"/>
    </source>
</evidence>